<reference evidence="1" key="1">
    <citation type="submission" date="2022-12" db="EMBL/GenBank/DDBJ databases">
        <authorList>
            <person name="Voronina O.L."/>
            <person name="Kunda M.S."/>
            <person name="Ryzhova N."/>
            <person name="Aksenova E.I."/>
        </authorList>
    </citation>
    <scope>NUCLEOTIDE SEQUENCE</scope>
    <source>
        <strain evidence="1">SCCH136:Ach223948</strain>
    </source>
</reference>
<proteinExistence type="predicted"/>
<name>A0A9X3R7J8_ALCXX</name>
<protein>
    <submittedName>
        <fullName evidence="1">Uncharacterized protein</fullName>
    </submittedName>
</protein>
<comment type="caution">
    <text evidence="1">The sequence shown here is derived from an EMBL/GenBank/DDBJ whole genome shotgun (WGS) entry which is preliminary data.</text>
</comment>
<evidence type="ECO:0000313" key="2">
    <source>
        <dbReference type="Proteomes" id="UP001141992"/>
    </source>
</evidence>
<dbReference type="Proteomes" id="UP001141992">
    <property type="component" value="Unassembled WGS sequence"/>
</dbReference>
<dbReference type="EMBL" id="JAPZVI010000036">
    <property type="protein sequence ID" value="MCZ8405228.1"/>
    <property type="molecule type" value="Genomic_DNA"/>
</dbReference>
<dbReference type="GeneID" id="75279237"/>
<sequence length="40" mass="4586">MDTNRLVFIGVLDTGRIIKMAGIDTFDIMFQARKLLIPDF</sequence>
<evidence type="ECO:0000313" key="1">
    <source>
        <dbReference type="EMBL" id="MCZ8405228.1"/>
    </source>
</evidence>
<dbReference type="AlphaFoldDB" id="A0A9X3R7J8"/>
<gene>
    <name evidence="1" type="ORF">O9570_27510</name>
</gene>
<dbReference type="RefSeq" id="WP_257791609.1">
    <property type="nucleotide sequence ID" value="NZ_CP014028.1"/>
</dbReference>
<organism evidence="1 2">
    <name type="scientific">Alcaligenes xylosoxydans xylosoxydans</name>
    <name type="common">Achromobacter xylosoxidans</name>
    <dbReference type="NCBI Taxonomy" id="85698"/>
    <lineage>
        <taxon>Bacteria</taxon>
        <taxon>Pseudomonadati</taxon>
        <taxon>Pseudomonadota</taxon>
        <taxon>Betaproteobacteria</taxon>
        <taxon>Burkholderiales</taxon>
        <taxon>Alcaligenaceae</taxon>
        <taxon>Achromobacter</taxon>
    </lineage>
</organism>
<accession>A0A9X3R7J8</accession>